<sequence>MTDELIDRLSSDLKPVRHNALPRLVVGAVMASGVVAAIAMLAWLGTRADIATAPGTMIFWTKFGYTLALAVLGGVATLALSRPDGAIRWPWLAAPLLLLGVFIAAIVQLAGAEPDEMMPLVIGGTSLVCPWRIVALSVPVLVALLMALRRLAPANPTLAGLAAGLFAGGTGAWIYSFACGENGVMFLALWYTLGIAVVAGLGALLGRFLLRW</sequence>
<gene>
    <name evidence="2" type="ORF">KD146_01845</name>
</gene>
<protein>
    <submittedName>
        <fullName evidence="2">DUF1109 domain-containing protein</fullName>
    </submittedName>
</protein>
<feature type="transmembrane region" description="Helical" evidence="1">
    <location>
        <begin position="131"/>
        <end position="148"/>
    </location>
</feature>
<dbReference type="EMBL" id="JAGXTP010000001">
    <property type="protein sequence ID" value="MBS3847429.1"/>
    <property type="molecule type" value="Genomic_DNA"/>
</dbReference>
<reference evidence="2" key="1">
    <citation type="submission" date="2021-04" db="EMBL/GenBank/DDBJ databases">
        <title>Devosia litorisediminis sp. nov., isolated from a sand dune.</title>
        <authorList>
            <person name="Park S."/>
            <person name="Yoon J.-H."/>
        </authorList>
    </citation>
    <scope>NUCLEOTIDE SEQUENCE</scope>
    <source>
        <strain evidence="2">BSSL-BM10</strain>
    </source>
</reference>
<keyword evidence="3" id="KW-1185">Reference proteome</keyword>
<keyword evidence="1" id="KW-0472">Membrane</keyword>
<keyword evidence="1" id="KW-0812">Transmembrane</keyword>
<feature type="transmembrane region" description="Helical" evidence="1">
    <location>
        <begin position="184"/>
        <end position="210"/>
    </location>
</feature>
<comment type="caution">
    <text evidence="2">The sequence shown here is derived from an EMBL/GenBank/DDBJ whole genome shotgun (WGS) entry which is preliminary data.</text>
</comment>
<evidence type="ECO:0000313" key="3">
    <source>
        <dbReference type="Proteomes" id="UP000678281"/>
    </source>
</evidence>
<dbReference type="Proteomes" id="UP000678281">
    <property type="component" value="Unassembled WGS sequence"/>
</dbReference>
<dbReference type="RefSeq" id="WP_212657052.1">
    <property type="nucleotide sequence ID" value="NZ_JAGXTP010000001.1"/>
</dbReference>
<feature type="transmembrane region" description="Helical" evidence="1">
    <location>
        <begin position="160"/>
        <end position="178"/>
    </location>
</feature>
<dbReference type="InterPro" id="IPR009495">
    <property type="entry name" value="NrsF"/>
</dbReference>
<name>A0A942E9S4_9HYPH</name>
<dbReference type="Pfam" id="PF06532">
    <property type="entry name" value="NrsF"/>
    <property type="match status" value="1"/>
</dbReference>
<organism evidence="2 3">
    <name type="scientific">Devosia litorisediminis</name>
    <dbReference type="NCBI Taxonomy" id="2829817"/>
    <lineage>
        <taxon>Bacteria</taxon>
        <taxon>Pseudomonadati</taxon>
        <taxon>Pseudomonadota</taxon>
        <taxon>Alphaproteobacteria</taxon>
        <taxon>Hyphomicrobiales</taxon>
        <taxon>Devosiaceae</taxon>
        <taxon>Devosia</taxon>
    </lineage>
</organism>
<feature type="transmembrane region" description="Helical" evidence="1">
    <location>
        <begin position="57"/>
        <end position="80"/>
    </location>
</feature>
<evidence type="ECO:0000313" key="2">
    <source>
        <dbReference type="EMBL" id="MBS3847429.1"/>
    </source>
</evidence>
<proteinExistence type="predicted"/>
<keyword evidence="1" id="KW-1133">Transmembrane helix</keyword>
<feature type="transmembrane region" description="Helical" evidence="1">
    <location>
        <begin position="21"/>
        <end position="45"/>
    </location>
</feature>
<feature type="transmembrane region" description="Helical" evidence="1">
    <location>
        <begin position="92"/>
        <end position="111"/>
    </location>
</feature>
<dbReference type="AlphaFoldDB" id="A0A942E9S4"/>
<accession>A0A942E9S4</accession>
<evidence type="ECO:0000256" key="1">
    <source>
        <dbReference type="SAM" id="Phobius"/>
    </source>
</evidence>